<keyword evidence="2" id="KW-0560">Oxidoreductase</keyword>
<dbReference type="GO" id="GO:0006633">
    <property type="term" value="P:fatty acid biosynthetic process"/>
    <property type="evidence" value="ECO:0007669"/>
    <property type="project" value="TreeGrafter"/>
</dbReference>
<proteinExistence type="inferred from homology"/>
<dbReference type="PRINTS" id="PR00081">
    <property type="entry name" value="GDHRDH"/>
</dbReference>
<dbReference type="InterPro" id="IPR020904">
    <property type="entry name" value="Sc_DH/Rdtase_CS"/>
</dbReference>
<dbReference type="AlphaFoldDB" id="A0A7V1PVE7"/>
<comment type="similarity">
    <text evidence="1">Belongs to the short-chain dehydrogenases/reductases (SDR) family.</text>
</comment>
<protein>
    <submittedName>
        <fullName evidence="3">SDR family oxidoreductase</fullName>
    </submittedName>
</protein>
<reference evidence="3" key="1">
    <citation type="journal article" date="2020" name="mSystems">
        <title>Genome- and Community-Level Interaction Insights into Carbon Utilization and Element Cycling Functions of Hydrothermarchaeota in Hydrothermal Sediment.</title>
        <authorList>
            <person name="Zhou Z."/>
            <person name="Liu Y."/>
            <person name="Xu W."/>
            <person name="Pan J."/>
            <person name="Luo Z.H."/>
            <person name="Li M."/>
        </authorList>
    </citation>
    <scope>NUCLEOTIDE SEQUENCE [LARGE SCALE GENOMIC DNA]</scope>
    <source>
        <strain evidence="3">HyVt-456</strain>
    </source>
</reference>
<dbReference type="PANTHER" id="PTHR42760">
    <property type="entry name" value="SHORT-CHAIN DEHYDROGENASES/REDUCTASES FAMILY MEMBER"/>
    <property type="match status" value="1"/>
</dbReference>
<sequence length="255" mass="27424">MGEYMFDFSGKTVVITGGSRGIGAETVKAFARAGANVAFSYNKNYKAAMELAQKCEKHSGKVFFAECDVSVYTEVEPFLQKVEKKFGVPHVLVNNAGIWNEASFDTINVDIWRKMLQINLDSVFYFSTLVARKMVEHGIRGAIVNISSTAGQQGEKGHAHYAATKAAIISYSKSLAGELGPHGIRVNSLAPGWVNTDMSAEAIKQDHEEILKKMPLGFVPEAGDIAPGILFLASDMARAITGAVLSVNGGSVLCD</sequence>
<dbReference type="Pfam" id="PF13561">
    <property type="entry name" value="adh_short_C2"/>
    <property type="match status" value="1"/>
</dbReference>
<dbReference type="PROSITE" id="PS00061">
    <property type="entry name" value="ADH_SHORT"/>
    <property type="match status" value="1"/>
</dbReference>
<evidence type="ECO:0000256" key="1">
    <source>
        <dbReference type="ARBA" id="ARBA00006484"/>
    </source>
</evidence>
<comment type="caution">
    <text evidence="3">The sequence shown here is derived from an EMBL/GenBank/DDBJ whole genome shotgun (WGS) entry which is preliminary data.</text>
</comment>
<dbReference type="InterPro" id="IPR036291">
    <property type="entry name" value="NAD(P)-bd_dom_sf"/>
</dbReference>
<name>A0A7V1PVE7_CALAY</name>
<accession>A0A7V1PVE7</accession>
<evidence type="ECO:0000313" key="3">
    <source>
        <dbReference type="EMBL" id="HED11430.1"/>
    </source>
</evidence>
<dbReference type="SUPFAM" id="SSF51735">
    <property type="entry name" value="NAD(P)-binding Rossmann-fold domains"/>
    <property type="match status" value="1"/>
</dbReference>
<dbReference type="FunFam" id="3.40.50.720:FF:000084">
    <property type="entry name" value="Short-chain dehydrogenase reductase"/>
    <property type="match status" value="1"/>
</dbReference>
<evidence type="ECO:0000256" key="2">
    <source>
        <dbReference type="ARBA" id="ARBA00023002"/>
    </source>
</evidence>
<dbReference type="Gene3D" id="3.40.50.720">
    <property type="entry name" value="NAD(P)-binding Rossmann-like Domain"/>
    <property type="match status" value="1"/>
</dbReference>
<gene>
    <name evidence="3" type="ORF">ENJ10_12130</name>
</gene>
<dbReference type="GO" id="GO:0016616">
    <property type="term" value="F:oxidoreductase activity, acting on the CH-OH group of donors, NAD or NADP as acceptor"/>
    <property type="evidence" value="ECO:0007669"/>
    <property type="project" value="TreeGrafter"/>
</dbReference>
<organism evidence="3">
    <name type="scientific">Caldithrix abyssi</name>
    <dbReference type="NCBI Taxonomy" id="187145"/>
    <lineage>
        <taxon>Bacteria</taxon>
        <taxon>Pseudomonadati</taxon>
        <taxon>Calditrichota</taxon>
        <taxon>Calditrichia</taxon>
        <taxon>Calditrichales</taxon>
        <taxon>Calditrichaceae</taxon>
        <taxon>Caldithrix</taxon>
    </lineage>
</organism>
<dbReference type="Proteomes" id="UP000886005">
    <property type="component" value="Unassembled WGS sequence"/>
</dbReference>
<dbReference type="CDD" id="cd05233">
    <property type="entry name" value="SDR_c"/>
    <property type="match status" value="1"/>
</dbReference>
<dbReference type="InterPro" id="IPR002347">
    <property type="entry name" value="SDR_fam"/>
</dbReference>
<dbReference type="GO" id="GO:0048038">
    <property type="term" value="F:quinone binding"/>
    <property type="evidence" value="ECO:0007669"/>
    <property type="project" value="TreeGrafter"/>
</dbReference>
<dbReference type="PRINTS" id="PR00080">
    <property type="entry name" value="SDRFAMILY"/>
</dbReference>
<dbReference type="EMBL" id="DRLD01000340">
    <property type="protein sequence ID" value="HED11430.1"/>
    <property type="molecule type" value="Genomic_DNA"/>
</dbReference>
<dbReference type="PANTHER" id="PTHR42760:SF133">
    <property type="entry name" value="3-OXOACYL-[ACYL-CARRIER-PROTEIN] REDUCTASE"/>
    <property type="match status" value="1"/>
</dbReference>